<accession>A0ACC1YP47</accession>
<reference evidence="1 2" key="1">
    <citation type="journal article" date="2023" name="Science">
        <title>Complex scaffold remodeling in plant triterpene biosynthesis.</title>
        <authorList>
            <person name="De La Pena R."/>
            <person name="Hodgson H."/>
            <person name="Liu J.C."/>
            <person name="Stephenson M.J."/>
            <person name="Martin A.C."/>
            <person name="Owen C."/>
            <person name="Harkess A."/>
            <person name="Leebens-Mack J."/>
            <person name="Jimenez L.E."/>
            <person name="Osbourn A."/>
            <person name="Sattely E.S."/>
        </authorList>
    </citation>
    <scope>NUCLEOTIDE SEQUENCE [LARGE SCALE GENOMIC DNA]</scope>
    <source>
        <strain evidence="2">cv. JPN11</strain>
        <tissue evidence="1">Leaf</tissue>
    </source>
</reference>
<protein>
    <submittedName>
        <fullName evidence="1">OTU domain-containing protein 5-like</fullName>
    </submittedName>
</protein>
<gene>
    <name evidence="1" type="ORF">OWV82_003866</name>
</gene>
<dbReference type="EMBL" id="CM051395">
    <property type="protein sequence ID" value="KAJ4724933.1"/>
    <property type="molecule type" value="Genomic_DNA"/>
</dbReference>
<organism evidence="1 2">
    <name type="scientific">Melia azedarach</name>
    <name type="common">Chinaberry tree</name>
    <dbReference type="NCBI Taxonomy" id="155640"/>
    <lineage>
        <taxon>Eukaryota</taxon>
        <taxon>Viridiplantae</taxon>
        <taxon>Streptophyta</taxon>
        <taxon>Embryophyta</taxon>
        <taxon>Tracheophyta</taxon>
        <taxon>Spermatophyta</taxon>
        <taxon>Magnoliopsida</taxon>
        <taxon>eudicotyledons</taxon>
        <taxon>Gunneridae</taxon>
        <taxon>Pentapetalae</taxon>
        <taxon>rosids</taxon>
        <taxon>malvids</taxon>
        <taxon>Sapindales</taxon>
        <taxon>Meliaceae</taxon>
        <taxon>Melia</taxon>
    </lineage>
</organism>
<comment type="caution">
    <text evidence="1">The sequence shown here is derived from an EMBL/GenBank/DDBJ whole genome shotgun (WGS) entry which is preliminary data.</text>
</comment>
<evidence type="ECO:0000313" key="2">
    <source>
        <dbReference type="Proteomes" id="UP001164539"/>
    </source>
</evidence>
<proteinExistence type="predicted"/>
<keyword evidence="2" id="KW-1185">Reference proteome</keyword>
<sequence>MTRILVQRGSAGGSSSSNPSRSSSSSARAEPQVSTSSLVISSVKDEEIGEQVQEQVVVDELLDCGSTDNKVVKGDEHLMESIDNDRIESSSEVVGDSDKLDKEENVGSEESIRGLGGLRISEGVVAEGEDSSGDSQQISNGSPHPPPPPVPPPKPLAANSNSRRLVSGSPNPGRTGLSRRAAAWPVVSTRTSPSGSRPSSPRSHGESEGYNSADEQSPCFASSYDDLERERQFEIDIRRAKGFEVKRMLEDGNCLFRAVADQVYGDSELYDLVRQMCIDYMERERDHFSQFITEGFTSYCKRKRRDKVYGNNVEIQALCEMYNRPIHIYSYSTEPINIFHGSYNTDTPPIRLSYHHGNHYNSLVDPRRLTIGAGLGFSCLRGTNVDKDQVKAAIKAQQEQQIDNALLAEGRFYSDLELTEKEIECMVMEVSRAEYLADDKFKQQLGHKESSTSGAEPSSSGARSSCSETKLEGGKASNIQDTVLSSSMQMVLSMGFSYLQVIEAYSIFGDDVDSMVCYLLETGSSSRRKGKATE</sequence>
<dbReference type="Proteomes" id="UP001164539">
    <property type="component" value="Chromosome 2"/>
</dbReference>
<name>A0ACC1YP47_MELAZ</name>
<evidence type="ECO:0000313" key="1">
    <source>
        <dbReference type="EMBL" id="KAJ4724933.1"/>
    </source>
</evidence>